<feature type="non-terminal residue" evidence="1">
    <location>
        <position position="1"/>
    </location>
</feature>
<keyword evidence="2" id="KW-1185">Reference proteome</keyword>
<reference evidence="1" key="1">
    <citation type="submission" date="2023-10" db="EMBL/GenBank/DDBJ databases">
        <authorList>
            <person name="Chen Y."/>
            <person name="Shah S."/>
            <person name="Dougan E. K."/>
            <person name="Thang M."/>
            <person name="Chan C."/>
        </authorList>
    </citation>
    <scope>NUCLEOTIDE SEQUENCE [LARGE SCALE GENOMIC DNA]</scope>
</reference>
<evidence type="ECO:0000313" key="1">
    <source>
        <dbReference type="EMBL" id="CAK0857704.1"/>
    </source>
</evidence>
<feature type="non-terminal residue" evidence="1">
    <location>
        <position position="53"/>
    </location>
</feature>
<sequence>VGELSLETVEKASAPGTKVVVRSTNPGAQRCTRTELAAAPQLVEQRHIRSVPT</sequence>
<proteinExistence type="predicted"/>
<comment type="caution">
    <text evidence="1">The sequence shown here is derived from an EMBL/GenBank/DDBJ whole genome shotgun (WGS) entry which is preliminary data.</text>
</comment>
<gene>
    <name evidence="1" type="ORF">PCOR1329_LOCUS47721</name>
</gene>
<evidence type="ECO:0000313" key="2">
    <source>
        <dbReference type="Proteomes" id="UP001189429"/>
    </source>
</evidence>
<dbReference type="Proteomes" id="UP001189429">
    <property type="component" value="Unassembled WGS sequence"/>
</dbReference>
<dbReference type="EMBL" id="CAUYUJ010015749">
    <property type="protein sequence ID" value="CAK0857704.1"/>
    <property type="molecule type" value="Genomic_DNA"/>
</dbReference>
<name>A0ABN9UEH0_9DINO</name>
<organism evidence="1 2">
    <name type="scientific">Prorocentrum cordatum</name>
    <dbReference type="NCBI Taxonomy" id="2364126"/>
    <lineage>
        <taxon>Eukaryota</taxon>
        <taxon>Sar</taxon>
        <taxon>Alveolata</taxon>
        <taxon>Dinophyceae</taxon>
        <taxon>Prorocentrales</taxon>
        <taxon>Prorocentraceae</taxon>
        <taxon>Prorocentrum</taxon>
    </lineage>
</organism>
<accession>A0ABN9UEH0</accession>
<protein>
    <submittedName>
        <fullName evidence="1">Uncharacterized protein</fullName>
    </submittedName>
</protein>